<dbReference type="EMBL" id="JAXCGZ010017469">
    <property type="protein sequence ID" value="KAK7068055.1"/>
    <property type="molecule type" value="Genomic_DNA"/>
</dbReference>
<dbReference type="AlphaFoldDB" id="A0AAN8WKW2"/>
<dbReference type="PROSITE" id="PS50033">
    <property type="entry name" value="UBX"/>
    <property type="match status" value="1"/>
</dbReference>
<dbReference type="Pfam" id="PF11470">
    <property type="entry name" value="TUG-UBL1"/>
    <property type="match status" value="1"/>
</dbReference>
<dbReference type="InterPro" id="IPR029071">
    <property type="entry name" value="Ubiquitin-like_domsf"/>
</dbReference>
<accession>A0AAN8WKW2</accession>
<sequence>MAMSVTVLCPNGRRTNIKVNPNTSILQIIEGACQKEKFDPDEYDLKHLHRTLDPSNTVRFANVPNKSHLELVKRSVPRKVSSVTVNIVTETGLRLIHEFPANTLLWDILSHHEKQGIQGLLSVPFSQEGASAKGDDIMEPVIVYTMRRISGDQLKTTTLKSLGLTTEKCVLRHSMQKSSTSGQAHVSVPLSRPKTSKEDRENYSHSPQAVVASVQQPQIVKDAVSKDNVKRDFDAEEERVGNRREENIIQNEVGDMETEEVPQHIPTYPESVAQRPDVISSTTLNTIPDVLQDRSSVLEPDIVSDKGSLPTSLPIDILGGVVNDNVTSTSSGDRHLREVDQDEECQNSTVRMGEIVKKLGSRGAILFHMDDAPPTRFSHEDESFFQLTIDEVKSMHKEYQKTLNELQDAPLKTKQMREMEENVRVLSALNQYPVTNLRIYFPDNHVIQGCFKPTEKVADVIDFLRPYIADSTQSFSLCIRHPVRLLSPELTLVEADCIPNARLYFTSDVSSPYLNEETLAKKSSFTSAASALTQKRQRREKSSYTCDDNASSGSSVLASSSDAISSSLEAPSSTSQRKFNSSATGAIQKVPKWFRTGK</sequence>
<dbReference type="CDD" id="cd17075">
    <property type="entry name" value="UBX1_UBXN9"/>
    <property type="match status" value="1"/>
</dbReference>
<dbReference type="GO" id="GO:0006886">
    <property type="term" value="P:intracellular protein transport"/>
    <property type="evidence" value="ECO:0007669"/>
    <property type="project" value="TreeGrafter"/>
</dbReference>
<keyword evidence="4" id="KW-1185">Reference proteome</keyword>
<organism evidence="3 4">
    <name type="scientific">Halocaridina rubra</name>
    <name type="common">Hawaiian red shrimp</name>
    <dbReference type="NCBI Taxonomy" id="373956"/>
    <lineage>
        <taxon>Eukaryota</taxon>
        <taxon>Metazoa</taxon>
        <taxon>Ecdysozoa</taxon>
        <taxon>Arthropoda</taxon>
        <taxon>Crustacea</taxon>
        <taxon>Multicrustacea</taxon>
        <taxon>Malacostraca</taxon>
        <taxon>Eumalacostraca</taxon>
        <taxon>Eucarida</taxon>
        <taxon>Decapoda</taxon>
        <taxon>Pleocyemata</taxon>
        <taxon>Caridea</taxon>
        <taxon>Atyoidea</taxon>
        <taxon>Atyidae</taxon>
        <taxon>Halocaridina</taxon>
    </lineage>
</organism>
<evidence type="ECO:0000313" key="3">
    <source>
        <dbReference type="EMBL" id="KAK7068055.1"/>
    </source>
</evidence>
<dbReference type="CDD" id="cd16105">
    <property type="entry name" value="Ubl_ASPSCR1_like"/>
    <property type="match status" value="1"/>
</dbReference>
<dbReference type="GO" id="GO:0005634">
    <property type="term" value="C:nucleus"/>
    <property type="evidence" value="ECO:0007669"/>
    <property type="project" value="TreeGrafter"/>
</dbReference>
<dbReference type="PANTHER" id="PTHR46467">
    <property type="entry name" value="TETHER CONTAINING UBX DOMAIN FOR GLUT4"/>
    <property type="match status" value="1"/>
</dbReference>
<dbReference type="PANTHER" id="PTHR46467:SF1">
    <property type="entry name" value="TETHER CONTAINING UBX DOMAIN FOR GLUT4"/>
    <property type="match status" value="1"/>
</dbReference>
<dbReference type="Gene3D" id="3.10.20.90">
    <property type="entry name" value="Phosphatidylinositol 3-kinase Catalytic Subunit, Chain A, domain 1"/>
    <property type="match status" value="2"/>
</dbReference>
<feature type="domain" description="UBX" evidence="2">
    <location>
        <begin position="430"/>
        <end position="505"/>
    </location>
</feature>
<dbReference type="Pfam" id="PF00789">
    <property type="entry name" value="UBX"/>
    <property type="match status" value="1"/>
</dbReference>
<protein>
    <submittedName>
        <fullName evidence="3">Tether containing UBX domain for GLUT4</fullName>
    </submittedName>
</protein>
<evidence type="ECO:0000256" key="1">
    <source>
        <dbReference type="SAM" id="MobiDB-lite"/>
    </source>
</evidence>
<comment type="caution">
    <text evidence="3">The sequence shown here is derived from an EMBL/GenBank/DDBJ whole genome shotgun (WGS) entry which is preliminary data.</text>
</comment>
<dbReference type="GO" id="GO:0012506">
    <property type="term" value="C:vesicle membrane"/>
    <property type="evidence" value="ECO:0007669"/>
    <property type="project" value="TreeGrafter"/>
</dbReference>
<feature type="region of interest" description="Disordered" evidence="1">
    <location>
        <begin position="174"/>
        <end position="201"/>
    </location>
</feature>
<evidence type="ECO:0000259" key="2">
    <source>
        <dbReference type="PROSITE" id="PS50033"/>
    </source>
</evidence>
<gene>
    <name evidence="3" type="primary">ASPSCR1</name>
    <name evidence="3" type="ORF">SK128_022619</name>
</gene>
<evidence type="ECO:0000313" key="4">
    <source>
        <dbReference type="Proteomes" id="UP001381693"/>
    </source>
</evidence>
<reference evidence="3 4" key="1">
    <citation type="submission" date="2023-11" db="EMBL/GenBank/DDBJ databases">
        <title>Halocaridina rubra genome assembly.</title>
        <authorList>
            <person name="Smith C."/>
        </authorList>
    </citation>
    <scope>NUCLEOTIDE SEQUENCE [LARGE SCALE GENOMIC DNA]</scope>
    <source>
        <strain evidence="3">EP-1</strain>
        <tissue evidence="3">Whole</tissue>
    </source>
</reference>
<dbReference type="InterPro" id="IPR059238">
    <property type="entry name" value="UBX1_UBXN9"/>
</dbReference>
<dbReference type="InterPro" id="IPR021569">
    <property type="entry name" value="TUG-UBL1"/>
</dbReference>
<dbReference type="GO" id="GO:0042593">
    <property type="term" value="P:glucose homeostasis"/>
    <property type="evidence" value="ECO:0007669"/>
    <property type="project" value="TreeGrafter"/>
</dbReference>
<dbReference type="Proteomes" id="UP001381693">
    <property type="component" value="Unassembled WGS sequence"/>
</dbReference>
<dbReference type="SUPFAM" id="SSF54236">
    <property type="entry name" value="Ubiquitin-like"/>
    <property type="match status" value="2"/>
</dbReference>
<name>A0AAN8WKW2_HALRR</name>
<dbReference type="InterPro" id="IPR001012">
    <property type="entry name" value="UBX_dom"/>
</dbReference>
<dbReference type="GO" id="GO:0005737">
    <property type="term" value="C:cytoplasm"/>
    <property type="evidence" value="ECO:0007669"/>
    <property type="project" value="TreeGrafter"/>
</dbReference>
<proteinExistence type="predicted"/>
<feature type="region of interest" description="Disordered" evidence="1">
    <location>
        <begin position="536"/>
        <end position="557"/>
    </location>
</feature>